<dbReference type="Proteomes" id="UP001160483">
    <property type="component" value="Unassembled WGS sequence"/>
</dbReference>
<proteinExistence type="predicted"/>
<evidence type="ECO:0000313" key="2">
    <source>
        <dbReference type="Proteomes" id="UP001160483"/>
    </source>
</evidence>
<reference evidence="1" key="1">
    <citation type="submission" date="2021-11" db="EMBL/GenBank/DDBJ databases">
        <authorList>
            <person name="Islam A."/>
            <person name="Islam S."/>
            <person name="Flora M.S."/>
            <person name="Rahman M."/>
            <person name="Ziaur R.M."/>
            <person name="Epstein J.H."/>
            <person name="Hassan M."/>
            <person name="Klassen M."/>
            <person name="Woodard K."/>
            <person name="Webb A."/>
            <person name="Webby R.J."/>
            <person name="El Zowalaty M.E."/>
        </authorList>
    </citation>
    <scope>NUCLEOTIDE SEQUENCE</scope>
    <source>
        <strain evidence="1">Pbs3</strain>
    </source>
</reference>
<sequence>MIQLPDPVTSATAVYNINCRVVAISRAMDTISEFLDYSRLWSLPDACGFQYQDGALRLAKRVMIHEAIEAQKAEKIVAEEVETRAKTNLNRGIVVPRNINAALRLRKRDDLFFRQREFTLAMAKAAARCDLNVMSVRKTIYWLLRDVCSGRSSKEWSFGRAEMAA</sequence>
<evidence type="ECO:0000313" key="1">
    <source>
        <dbReference type="EMBL" id="CAH0478205.1"/>
    </source>
</evidence>
<accession>A0AAU9KXZ1</accession>
<dbReference type="EMBL" id="CAKKTJ010000223">
    <property type="protein sequence ID" value="CAH0478205.1"/>
    <property type="molecule type" value="Genomic_DNA"/>
</dbReference>
<name>A0AAU9KXZ1_9STRA</name>
<protein>
    <submittedName>
        <fullName evidence="1">Uncharacterized protein</fullName>
    </submittedName>
</protein>
<comment type="caution">
    <text evidence="1">The sequence shown here is derived from an EMBL/GenBank/DDBJ whole genome shotgun (WGS) entry which is preliminary data.</text>
</comment>
<organism evidence="1 2">
    <name type="scientific">Peronospora belbahrii</name>
    <dbReference type="NCBI Taxonomy" id="622444"/>
    <lineage>
        <taxon>Eukaryota</taxon>
        <taxon>Sar</taxon>
        <taxon>Stramenopiles</taxon>
        <taxon>Oomycota</taxon>
        <taxon>Peronosporomycetes</taxon>
        <taxon>Peronosporales</taxon>
        <taxon>Peronosporaceae</taxon>
        <taxon>Peronospora</taxon>
    </lineage>
</organism>
<dbReference type="AlphaFoldDB" id="A0AAU9KXZ1"/>
<gene>
    <name evidence="1" type="ORF">PBS003_LOCUS4908</name>
</gene>